<feature type="domain" description="L,D-TPase catalytic" evidence="7">
    <location>
        <begin position="1"/>
        <end position="146"/>
    </location>
</feature>
<dbReference type="EMBL" id="DWYS01000015">
    <property type="protein sequence ID" value="HJB06503.1"/>
    <property type="molecule type" value="Genomic_DNA"/>
</dbReference>
<gene>
    <name evidence="8" type="ORF">H9716_01400</name>
</gene>
<evidence type="ECO:0000256" key="2">
    <source>
        <dbReference type="ARBA" id="ARBA00022679"/>
    </source>
</evidence>
<evidence type="ECO:0000256" key="3">
    <source>
        <dbReference type="ARBA" id="ARBA00022960"/>
    </source>
</evidence>
<comment type="pathway">
    <text evidence="1 6">Cell wall biogenesis; peptidoglycan biosynthesis.</text>
</comment>
<reference evidence="8" key="2">
    <citation type="submission" date="2021-04" db="EMBL/GenBank/DDBJ databases">
        <authorList>
            <person name="Gilroy R."/>
        </authorList>
    </citation>
    <scope>NUCLEOTIDE SEQUENCE</scope>
    <source>
        <strain evidence="8">CHK188-4685</strain>
    </source>
</reference>
<keyword evidence="5 6" id="KW-0961">Cell wall biogenesis/degradation</keyword>
<dbReference type="AlphaFoldDB" id="A0A9D2RJQ6"/>
<evidence type="ECO:0000256" key="6">
    <source>
        <dbReference type="PROSITE-ProRule" id="PRU01373"/>
    </source>
</evidence>
<reference evidence="8" key="1">
    <citation type="journal article" date="2021" name="PeerJ">
        <title>Extensive microbial diversity within the chicken gut microbiome revealed by metagenomics and culture.</title>
        <authorList>
            <person name="Gilroy R."/>
            <person name="Ravi A."/>
            <person name="Getino M."/>
            <person name="Pursley I."/>
            <person name="Horton D.L."/>
            <person name="Alikhan N.F."/>
            <person name="Baker D."/>
            <person name="Gharbi K."/>
            <person name="Hall N."/>
            <person name="Watson M."/>
            <person name="Adriaenssens E.M."/>
            <person name="Foster-Nyarko E."/>
            <person name="Jarju S."/>
            <person name="Secka A."/>
            <person name="Antonio M."/>
            <person name="Oren A."/>
            <person name="Chaudhuri R.R."/>
            <person name="La Ragione R."/>
            <person name="Hildebrand F."/>
            <person name="Pallen M.J."/>
        </authorList>
    </citation>
    <scope>NUCLEOTIDE SEQUENCE</scope>
    <source>
        <strain evidence="8">CHK188-4685</strain>
    </source>
</reference>
<keyword evidence="4 6" id="KW-0573">Peptidoglycan synthesis</keyword>
<dbReference type="PANTHER" id="PTHR38589">
    <property type="entry name" value="BLR0621 PROTEIN"/>
    <property type="match status" value="1"/>
</dbReference>
<evidence type="ECO:0000256" key="1">
    <source>
        <dbReference type="ARBA" id="ARBA00004752"/>
    </source>
</evidence>
<dbReference type="Pfam" id="PF03734">
    <property type="entry name" value="YkuD"/>
    <property type="match status" value="1"/>
</dbReference>
<evidence type="ECO:0000313" key="8">
    <source>
        <dbReference type="EMBL" id="HJB06503.1"/>
    </source>
</evidence>
<comment type="caution">
    <text evidence="8">The sequence shown here is derived from an EMBL/GenBank/DDBJ whole genome shotgun (WGS) entry which is preliminary data.</text>
</comment>
<name>A0A9D2RJQ6_9FIRM</name>
<dbReference type="InterPro" id="IPR005490">
    <property type="entry name" value="LD_TPept_cat_dom"/>
</dbReference>
<accession>A0A9D2RJQ6</accession>
<sequence length="153" mass="16609">GIVGRNGITADKTEGDGRTPSGTYAFTLAFGLLENPGSILPYHLIQAGDYWVDDPASPHYNQLVNTAKTPVDWNSAENLPACSPYYNYALALNYNEDCVPGKGSAIFLHCYTASPDNGSAGCIRLPQERMEQLLQAVTENTRIVIAQDLESLK</sequence>
<evidence type="ECO:0000256" key="5">
    <source>
        <dbReference type="ARBA" id="ARBA00023316"/>
    </source>
</evidence>
<keyword evidence="3 6" id="KW-0133">Cell shape</keyword>
<dbReference type="Proteomes" id="UP000886804">
    <property type="component" value="Unassembled WGS sequence"/>
</dbReference>
<evidence type="ECO:0000256" key="4">
    <source>
        <dbReference type="ARBA" id="ARBA00022984"/>
    </source>
</evidence>
<dbReference type="GO" id="GO:0009252">
    <property type="term" value="P:peptidoglycan biosynthetic process"/>
    <property type="evidence" value="ECO:0007669"/>
    <property type="project" value="UniProtKB-KW"/>
</dbReference>
<evidence type="ECO:0000259" key="7">
    <source>
        <dbReference type="PROSITE" id="PS52029"/>
    </source>
</evidence>
<dbReference type="GO" id="GO:0008360">
    <property type="term" value="P:regulation of cell shape"/>
    <property type="evidence" value="ECO:0007669"/>
    <property type="project" value="UniProtKB-UniRule"/>
</dbReference>
<feature type="active site" description="Proton donor/acceptor" evidence="6">
    <location>
        <position position="109"/>
    </location>
</feature>
<feature type="active site" description="Nucleophile" evidence="6">
    <location>
        <position position="122"/>
    </location>
</feature>
<dbReference type="GO" id="GO:0016740">
    <property type="term" value="F:transferase activity"/>
    <property type="evidence" value="ECO:0007669"/>
    <property type="project" value="UniProtKB-KW"/>
</dbReference>
<keyword evidence="2" id="KW-0808">Transferase</keyword>
<dbReference type="SUPFAM" id="SSF141523">
    <property type="entry name" value="L,D-transpeptidase catalytic domain-like"/>
    <property type="match status" value="1"/>
</dbReference>
<dbReference type="PANTHER" id="PTHR38589:SF1">
    <property type="entry name" value="BLR0621 PROTEIN"/>
    <property type="match status" value="1"/>
</dbReference>
<evidence type="ECO:0000313" key="9">
    <source>
        <dbReference type="Proteomes" id="UP000886804"/>
    </source>
</evidence>
<dbReference type="InterPro" id="IPR038063">
    <property type="entry name" value="Transpep_catalytic_dom"/>
</dbReference>
<dbReference type="CDD" id="cd16913">
    <property type="entry name" value="YkuD_like"/>
    <property type="match status" value="1"/>
</dbReference>
<dbReference type="PROSITE" id="PS52029">
    <property type="entry name" value="LD_TPASE"/>
    <property type="match status" value="1"/>
</dbReference>
<proteinExistence type="predicted"/>
<protein>
    <submittedName>
        <fullName evidence="8">L,D-transpeptidase family protein</fullName>
    </submittedName>
</protein>
<organism evidence="8 9">
    <name type="scientific">Candidatus Enterocloster faecavium</name>
    <dbReference type="NCBI Taxonomy" id="2838560"/>
    <lineage>
        <taxon>Bacteria</taxon>
        <taxon>Bacillati</taxon>
        <taxon>Bacillota</taxon>
        <taxon>Clostridia</taxon>
        <taxon>Lachnospirales</taxon>
        <taxon>Lachnospiraceae</taxon>
        <taxon>Enterocloster</taxon>
    </lineage>
</organism>
<feature type="non-terminal residue" evidence="8">
    <location>
        <position position="1"/>
    </location>
</feature>
<dbReference type="Gene3D" id="2.40.440.10">
    <property type="entry name" value="L,D-transpeptidase catalytic domain-like"/>
    <property type="match status" value="1"/>
</dbReference>
<dbReference type="GO" id="GO:0071555">
    <property type="term" value="P:cell wall organization"/>
    <property type="evidence" value="ECO:0007669"/>
    <property type="project" value="UniProtKB-UniRule"/>
</dbReference>